<keyword evidence="1" id="KW-1133">Transmembrane helix</keyword>
<keyword evidence="1" id="KW-0472">Membrane</keyword>
<name>A0AA41QFL5_9MICO</name>
<feature type="transmembrane region" description="Helical" evidence="1">
    <location>
        <begin position="234"/>
        <end position="254"/>
    </location>
</feature>
<protein>
    <recommendedName>
        <fullName evidence="4">O-antigen ligase domain-containing protein</fullName>
    </recommendedName>
</protein>
<feature type="transmembrane region" description="Helical" evidence="1">
    <location>
        <begin position="165"/>
        <end position="182"/>
    </location>
</feature>
<keyword evidence="3" id="KW-1185">Reference proteome</keyword>
<evidence type="ECO:0000313" key="3">
    <source>
        <dbReference type="Proteomes" id="UP001165405"/>
    </source>
</evidence>
<evidence type="ECO:0000256" key="1">
    <source>
        <dbReference type="SAM" id="Phobius"/>
    </source>
</evidence>
<evidence type="ECO:0000313" key="2">
    <source>
        <dbReference type="EMBL" id="MCF4122231.1"/>
    </source>
</evidence>
<proteinExistence type="predicted"/>
<dbReference type="EMBL" id="JAKGSG010000040">
    <property type="protein sequence ID" value="MCF4122231.1"/>
    <property type="molecule type" value="Genomic_DNA"/>
</dbReference>
<accession>A0AA41QFL5</accession>
<evidence type="ECO:0008006" key="4">
    <source>
        <dbReference type="Google" id="ProtNLM"/>
    </source>
</evidence>
<feature type="transmembrane region" description="Helical" evidence="1">
    <location>
        <begin position="110"/>
        <end position="138"/>
    </location>
</feature>
<feature type="transmembrane region" description="Helical" evidence="1">
    <location>
        <begin position="402"/>
        <end position="423"/>
    </location>
</feature>
<dbReference type="AlphaFoldDB" id="A0AA41QFL5"/>
<feature type="transmembrane region" description="Helical" evidence="1">
    <location>
        <begin position="297"/>
        <end position="314"/>
    </location>
</feature>
<feature type="transmembrane region" description="Helical" evidence="1">
    <location>
        <begin position="429"/>
        <end position="446"/>
    </location>
</feature>
<feature type="transmembrane region" description="Helical" evidence="1">
    <location>
        <begin position="41"/>
        <end position="59"/>
    </location>
</feature>
<gene>
    <name evidence="2" type="ORF">L1785_14720</name>
</gene>
<comment type="caution">
    <text evidence="2">The sequence shown here is derived from an EMBL/GenBank/DDBJ whole genome shotgun (WGS) entry which is preliminary data.</text>
</comment>
<feature type="transmembrane region" description="Helical" evidence="1">
    <location>
        <begin position="71"/>
        <end position="89"/>
    </location>
</feature>
<sequence>MAGLLLAPLLPTTAYVVTVLCLGFLTIVVPLALHLQRQRDIAFFLLIPTIISATQNVYLLTAVDAFDKAELQFAVVINFVIAGVVWVMLCGSRSRVAVARTGEWRTLHRVTAATLIAITAYGMALTLLFQASIIPALASYRNLITPMLFFSIGLLASRFASPRKYLSSLVALCVLAVVFGLVEVTTPRFWQELGIAGLWEGKDIGVNGTTGIPNNFYSSELIGGRQTRRMVGPFADPVNFGTFLFAAFMAAWALRSRLAAVLAVFASVLALSKGALVSFLAFSAFWTRYFSSRTNHFLAVVAAGGAGLYFYGFATDNSTGSVDAHVGGLLAAFVELPQHPLGRGMGNIGVLSTLFTEGAETDVSESGFGMVLGQLGLVGGIAYAVFFVALVRAALRVRSRRARLLTVGLLIGITINAAFNEVALSPNSSAPYFIIIGLVIGRDLILNQTREDYGTISERDLSIEWGPARDIPADAGSAQG</sequence>
<reference evidence="2" key="1">
    <citation type="submission" date="2022-01" db="EMBL/GenBank/DDBJ databases">
        <title>Antribacter sp. nov., isolated from Guizhou of China.</title>
        <authorList>
            <person name="Chengliang C."/>
            <person name="Ya Z."/>
        </authorList>
    </citation>
    <scope>NUCLEOTIDE SEQUENCE</scope>
    <source>
        <strain evidence="2">KLBMP 9083</strain>
    </source>
</reference>
<organism evidence="2 3">
    <name type="scientific">Antribacter soli</name>
    <dbReference type="NCBI Taxonomy" id="2910976"/>
    <lineage>
        <taxon>Bacteria</taxon>
        <taxon>Bacillati</taxon>
        <taxon>Actinomycetota</taxon>
        <taxon>Actinomycetes</taxon>
        <taxon>Micrococcales</taxon>
        <taxon>Promicromonosporaceae</taxon>
        <taxon>Antribacter</taxon>
    </lineage>
</organism>
<dbReference type="Proteomes" id="UP001165405">
    <property type="component" value="Unassembled WGS sequence"/>
</dbReference>
<feature type="transmembrane region" description="Helical" evidence="1">
    <location>
        <begin position="12"/>
        <end position="34"/>
    </location>
</feature>
<feature type="transmembrane region" description="Helical" evidence="1">
    <location>
        <begin position="260"/>
        <end position="285"/>
    </location>
</feature>
<keyword evidence="1" id="KW-0812">Transmembrane</keyword>
<dbReference type="RefSeq" id="WP_236090024.1">
    <property type="nucleotide sequence ID" value="NZ_JAKGSG010000040.1"/>
</dbReference>
<feature type="transmembrane region" description="Helical" evidence="1">
    <location>
        <begin position="371"/>
        <end position="395"/>
    </location>
</feature>